<feature type="domain" description="DUF559" evidence="1">
    <location>
        <begin position="8"/>
        <end position="109"/>
    </location>
</feature>
<proteinExistence type="predicted"/>
<dbReference type="CDD" id="cd01038">
    <property type="entry name" value="Endonuclease_DUF559"/>
    <property type="match status" value="1"/>
</dbReference>
<dbReference type="EMBL" id="LT598653">
    <property type="protein sequence ID" value="SBV31374.1"/>
    <property type="molecule type" value="Genomic_DNA"/>
</dbReference>
<evidence type="ECO:0000259" key="1">
    <source>
        <dbReference type="Pfam" id="PF04480"/>
    </source>
</evidence>
<sequence length="130" mass="14911">MVSREDMLSRAARMRREPTEPEKWLWRCLSGSKLGGLKFRRQATIGNRIVDFFCPSKGLIVEVDGNTHDREADGALDRKMARQYGYATIRITNEDIRTNMDGVLQHIETQAARLADRWPHPNPSSDGERL</sequence>
<dbReference type="PANTHER" id="PTHR38590:SF1">
    <property type="entry name" value="BLL0828 PROTEIN"/>
    <property type="match status" value="1"/>
</dbReference>
<dbReference type="InterPro" id="IPR047216">
    <property type="entry name" value="Endonuclease_DUF559_bact"/>
</dbReference>
<dbReference type="SUPFAM" id="SSF52980">
    <property type="entry name" value="Restriction endonuclease-like"/>
    <property type="match status" value="1"/>
</dbReference>
<dbReference type="Pfam" id="PF04480">
    <property type="entry name" value="DUF559"/>
    <property type="match status" value="1"/>
</dbReference>
<name>A0A1Y5PVX1_9SPHN</name>
<reference evidence="2" key="1">
    <citation type="submission" date="2016-03" db="EMBL/GenBank/DDBJ databases">
        <authorList>
            <person name="Ploux O."/>
        </authorList>
    </citation>
    <scope>NUCLEOTIDE SEQUENCE</scope>
    <source>
        <strain evidence="2">UC10</strain>
    </source>
</reference>
<dbReference type="RefSeq" id="WP_295322805.1">
    <property type="nucleotide sequence ID" value="NZ_LT598653.1"/>
</dbReference>
<gene>
    <name evidence="2" type="ORF">SPPYR_0254</name>
</gene>
<evidence type="ECO:0000313" key="2">
    <source>
        <dbReference type="EMBL" id="SBV31374.1"/>
    </source>
</evidence>
<dbReference type="InterPro" id="IPR007569">
    <property type="entry name" value="DUF559"/>
</dbReference>
<organism evidence="2">
    <name type="scientific">uncultured Sphingopyxis sp</name>
    <dbReference type="NCBI Taxonomy" id="310581"/>
    <lineage>
        <taxon>Bacteria</taxon>
        <taxon>Pseudomonadati</taxon>
        <taxon>Pseudomonadota</taxon>
        <taxon>Alphaproteobacteria</taxon>
        <taxon>Sphingomonadales</taxon>
        <taxon>Sphingomonadaceae</taxon>
        <taxon>Sphingopyxis</taxon>
        <taxon>environmental samples</taxon>
    </lineage>
</organism>
<dbReference type="AlphaFoldDB" id="A0A1Y5PVX1"/>
<protein>
    <recommendedName>
        <fullName evidence="1">DUF559 domain-containing protein</fullName>
    </recommendedName>
</protein>
<dbReference type="InterPro" id="IPR011335">
    <property type="entry name" value="Restrct_endonuc-II-like"/>
</dbReference>
<dbReference type="PANTHER" id="PTHR38590">
    <property type="entry name" value="BLL0828 PROTEIN"/>
    <property type="match status" value="1"/>
</dbReference>
<dbReference type="Gene3D" id="3.40.960.10">
    <property type="entry name" value="VSR Endonuclease"/>
    <property type="match status" value="1"/>
</dbReference>
<accession>A0A1Y5PVX1</accession>
<dbReference type="KEGG" id="sphu:SPPYR_0254"/>